<evidence type="ECO:0000256" key="5">
    <source>
        <dbReference type="ARBA" id="ARBA00023136"/>
    </source>
</evidence>
<comment type="subcellular location">
    <subcellularLocation>
        <location evidence="1 7">Cell outer membrane</location>
        <topology evidence="1 7">Multi-pass membrane protein</topology>
    </subcellularLocation>
</comment>
<keyword evidence="9" id="KW-0732">Signal</keyword>
<proteinExistence type="inferred from homology"/>
<dbReference type="RefSeq" id="WP_148870092.1">
    <property type="nucleotide sequence ID" value="NZ_VNIA01000002.1"/>
</dbReference>
<dbReference type="PANTHER" id="PTHR40980">
    <property type="entry name" value="PLUG DOMAIN-CONTAINING PROTEIN"/>
    <property type="match status" value="1"/>
</dbReference>
<keyword evidence="13" id="KW-1185">Reference proteome</keyword>
<evidence type="ECO:0000256" key="9">
    <source>
        <dbReference type="SAM" id="SignalP"/>
    </source>
</evidence>
<gene>
    <name evidence="12" type="ORF">C7447_102658</name>
</gene>
<dbReference type="InterPro" id="IPR008969">
    <property type="entry name" value="CarboxyPept-like_regulatory"/>
</dbReference>
<keyword evidence="12" id="KW-0675">Receptor</keyword>
<dbReference type="Gene3D" id="2.60.40.1120">
    <property type="entry name" value="Carboxypeptidase-like, regulatory domain"/>
    <property type="match status" value="1"/>
</dbReference>
<organism evidence="12 13">
    <name type="scientific">Tenacibaculum adriaticum</name>
    <dbReference type="NCBI Taxonomy" id="413713"/>
    <lineage>
        <taxon>Bacteria</taxon>
        <taxon>Pseudomonadati</taxon>
        <taxon>Bacteroidota</taxon>
        <taxon>Flavobacteriia</taxon>
        <taxon>Flavobacteriales</taxon>
        <taxon>Flavobacteriaceae</taxon>
        <taxon>Tenacibaculum</taxon>
    </lineage>
</organism>
<dbReference type="InterPro" id="IPR039426">
    <property type="entry name" value="TonB-dep_rcpt-like"/>
</dbReference>
<keyword evidence="6 7" id="KW-0998">Cell outer membrane</keyword>
<dbReference type="OrthoDB" id="8764943at2"/>
<protein>
    <submittedName>
        <fullName evidence="12">Outer membrane receptor for ferrienterochelin and colicin</fullName>
    </submittedName>
</protein>
<evidence type="ECO:0000259" key="11">
    <source>
        <dbReference type="Pfam" id="PF14905"/>
    </source>
</evidence>
<evidence type="ECO:0000256" key="3">
    <source>
        <dbReference type="ARBA" id="ARBA00022452"/>
    </source>
</evidence>
<accession>A0A5S5DW93</accession>
<evidence type="ECO:0000259" key="10">
    <source>
        <dbReference type="Pfam" id="PF07715"/>
    </source>
</evidence>
<dbReference type="InterPro" id="IPR041700">
    <property type="entry name" value="OMP_b-brl_3"/>
</dbReference>
<evidence type="ECO:0000313" key="13">
    <source>
        <dbReference type="Proteomes" id="UP000323136"/>
    </source>
</evidence>
<keyword evidence="5 7" id="KW-0472">Membrane</keyword>
<evidence type="ECO:0000256" key="7">
    <source>
        <dbReference type="PROSITE-ProRule" id="PRU01360"/>
    </source>
</evidence>
<feature type="region of interest" description="Disordered" evidence="8">
    <location>
        <begin position="802"/>
        <end position="822"/>
    </location>
</feature>
<keyword evidence="4 7" id="KW-0812">Transmembrane</keyword>
<evidence type="ECO:0000256" key="8">
    <source>
        <dbReference type="SAM" id="MobiDB-lite"/>
    </source>
</evidence>
<comment type="caution">
    <text evidence="12">The sequence shown here is derived from an EMBL/GenBank/DDBJ whole genome shotgun (WGS) entry which is preliminary data.</text>
</comment>
<dbReference type="Gene3D" id="2.170.130.10">
    <property type="entry name" value="TonB-dependent receptor, plug domain"/>
    <property type="match status" value="1"/>
</dbReference>
<evidence type="ECO:0000256" key="2">
    <source>
        <dbReference type="ARBA" id="ARBA00022448"/>
    </source>
</evidence>
<comment type="similarity">
    <text evidence="7">Belongs to the TonB-dependent receptor family.</text>
</comment>
<dbReference type="SUPFAM" id="SSF49464">
    <property type="entry name" value="Carboxypeptidase regulatory domain-like"/>
    <property type="match status" value="1"/>
</dbReference>
<evidence type="ECO:0000313" key="12">
    <source>
        <dbReference type="EMBL" id="TYP99336.1"/>
    </source>
</evidence>
<keyword evidence="3 7" id="KW-1134">Transmembrane beta strand</keyword>
<name>A0A5S5DW93_9FLAO</name>
<dbReference type="Proteomes" id="UP000323136">
    <property type="component" value="Unassembled WGS sequence"/>
</dbReference>
<reference evidence="12 13" key="1">
    <citation type="submission" date="2019-07" db="EMBL/GenBank/DDBJ databases">
        <title>Genomic Encyclopedia of Type Strains, Phase IV (KMG-IV): sequencing the most valuable type-strain genomes for metagenomic binning, comparative biology and taxonomic classification.</title>
        <authorList>
            <person name="Goeker M."/>
        </authorList>
    </citation>
    <scope>NUCLEOTIDE SEQUENCE [LARGE SCALE GENOMIC DNA]</scope>
    <source>
        <strain evidence="12 13">DSM 18961</strain>
    </source>
</reference>
<dbReference type="InterPro" id="IPR012910">
    <property type="entry name" value="Plug_dom"/>
</dbReference>
<dbReference type="Pfam" id="PF13715">
    <property type="entry name" value="CarbopepD_reg_2"/>
    <property type="match status" value="1"/>
</dbReference>
<dbReference type="InterPro" id="IPR037066">
    <property type="entry name" value="Plug_dom_sf"/>
</dbReference>
<dbReference type="PROSITE" id="PS52016">
    <property type="entry name" value="TONB_DEPENDENT_REC_3"/>
    <property type="match status" value="1"/>
</dbReference>
<keyword evidence="2 7" id="KW-0813">Transport</keyword>
<dbReference type="Pfam" id="PF07715">
    <property type="entry name" value="Plug"/>
    <property type="match status" value="1"/>
</dbReference>
<dbReference type="InterPro" id="IPR036942">
    <property type="entry name" value="Beta-barrel_TonB_sf"/>
</dbReference>
<feature type="signal peptide" evidence="9">
    <location>
        <begin position="1"/>
        <end position="17"/>
    </location>
</feature>
<evidence type="ECO:0000256" key="4">
    <source>
        <dbReference type="ARBA" id="ARBA00022692"/>
    </source>
</evidence>
<dbReference type="Gene3D" id="2.40.170.20">
    <property type="entry name" value="TonB-dependent receptor, beta-barrel domain"/>
    <property type="match status" value="1"/>
</dbReference>
<feature type="domain" description="TonB-dependent receptor plug" evidence="10">
    <location>
        <begin position="147"/>
        <end position="225"/>
    </location>
</feature>
<feature type="domain" description="Outer membrane protein beta-barrel" evidence="11">
    <location>
        <begin position="381"/>
        <end position="797"/>
    </location>
</feature>
<evidence type="ECO:0000256" key="1">
    <source>
        <dbReference type="ARBA" id="ARBA00004571"/>
    </source>
</evidence>
<dbReference type="Pfam" id="PF14905">
    <property type="entry name" value="OMP_b-brl_3"/>
    <property type="match status" value="1"/>
</dbReference>
<dbReference type="PANTHER" id="PTHR40980:SF4">
    <property type="entry name" value="TONB-DEPENDENT RECEPTOR-LIKE BETA-BARREL DOMAIN-CONTAINING PROTEIN"/>
    <property type="match status" value="1"/>
</dbReference>
<feature type="chain" id="PRO_5024340134" evidence="9">
    <location>
        <begin position="18"/>
        <end position="822"/>
    </location>
</feature>
<dbReference type="EMBL" id="VNIA01000002">
    <property type="protein sequence ID" value="TYP99336.1"/>
    <property type="molecule type" value="Genomic_DNA"/>
</dbReference>
<dbReference type="GO" id="GO:0009279">
    <property type="term" value="C:cell outer membrane"/>
    <property type="evidence" value="ECO:0007669"/>
    <property type="project" value="UniProtKB-SubCell"/>
</dbReference>
<dbReference type="AlphaFoldDB" id="A0A5S5DW93"/>
<dbReference type="SUPFAM" id="SSF56935">
    <property type="entry name" value="Porins"/>
    <property type="match status" value="1"/>
</dbReference>
<sequence length="822" mass="93361">MKKILFLLLLFSISTFAQRPDSRENTSKITLTGKVIETSTKQPLEYATLVLTHVKTKRVLGGVTDLQGNFSIEAPKGVYDMKVEFIGFKTKPLPQKNLAENTNLGTIALSEDAEKLDEVEIIAEKSTVEIRLDKKIYNVGKDMTLKGGNASDVLDNVPSVNVDAEGAVSLRGNENVRILIDGKPSALVGLSGTDALRNLPADAIEKVEVITSPSARYDAEGTAGILNIILRKGKITGFNGSVNTTIGHPEQYAIGTNLNFRTKKINLFSNLGYRYRKGPGNSESFFTNFENGIIDNYRKEDRIFDRKSNNYNASIGLEYYLNQKSSITGTFFYRKSEDDDVATNYTEFFDANRTLTGNQTRIENEKEDGTDTQYSINYTNNIDDKGQKLTVDLQYSDSKQNEPALITVDGDLSEQNSQITNSTSKLLQLDYVLPIGKNSQLELGHKADLQDLHSDFKVRDGNGDPFDRDLSNAIDFRQDIYAFYAQFGSKINKFSYLFGLRSEITEIDLYLINEDLFNEKNYTKWFPTINFGYELNDNDNFTLGYAKRLRRPRHWFLNPFESRSSATNVFRGNPDLNPTYTSSYDLGYNTRISKFNLGASLYYQYSTDVIQRVSILEERNINGIETDVTVSQPLNLNDEQRYGFEFTSNFNPSKKVRLSASFNYFKFKTDAFTYVYTAPDGQQVTTPLNEVNESSWFARFNSRITLPAKIEWQTRVMYRGPQDDAQSSRKGMFITNLAFSKDLFKDKATLVLNVSDLFNTRKRENTTYLYEDNGDLKSINDGIFQWRERQISLNFTYRFNQKKKQERPNSGGGDGNGEEFSG</sequence>
<evidence type="ECO:0000256" key="6">
    <source>
        <dbReference type="ARBA" id="ARBA00023237"/>
    </source>
</evidence>